<gene>
    <name evidence="11" type="ORF">SVIM_LOCUS73845</name>
</gene>
<dbReference type="Gene3D" id="1.10.10.10">
    <property type="entry name" value="Winged helix-like DNA-binding domain superfamily/Winged helix DNA-binding domain"/>
    <property type="match status" value="1"/>
</dbReference>
<dbReference type="FunFam" id="1.20.1310.10:FF:000030">
    <property type="entry name" value="Cullin-4"/>
    <property type="match status" value="1"/>
</dbReference>
<dbReference type="SMART" id="SM00182">
    <property type="entry name" value="CULLIN"/>
    <property type="match status" value="1"/>
</dbReference>
<dbReference type="InterPro" id="IPR036388">
    <property type="entry name" value="WH-like_DNA-bd_sf"/>
</dbReference>
<feature type="region of interest" description="Disordered" evidence="9">
    <location>
        <begin position="1"/>
        <end position="27"/>
    </location>
</feature>
<dbReference type="InterPro" id="IPR019559">
    <property type="entry name" value="Cullin_neddylation_domain"/>
</dbReference>
<dbReference type="FunFam" id="1.20.1310.10:FF:000004">
    <property type="entry name" value="Cullin 4B"/>
    <property type="match status" value="1"/>
</dbReference>
<protein>
    <recommendedName>
        <fullName evidence="6">Cullin-4</fullName>
    </recommendedName>
</protein>
<dbReference type="InterPro" id="IPR036317">
    <property type="entry name" value="Cullin_homology_sf"/>
</dbReference>
<accession>A0A6N2KE19</accession>
<dbReference type="InterPro" id="IPR001373">
    <property type="entry name" value="Cullin_N"/>
</dbReference>
<keyword evidence="3" id="KW-1017">Isopeptide bond</keyword>
<comment type="similarity">
    <text evidence="2 7 8">Belongs to the cullin family.</text>
</comment>
<dbReference type="InterPro" id="IPR016158">
    <property type="entry name" value="Cullin_homology"/>
</dbReference>
<dbReference type="SMART" id="SM00884">
    <property type="entry name" value="Cullin_Nedd8"/>
    <property type="match status" value="1"/>
</dbReference>
<dbReference type="GO" id="GO:0005634">
    <property type="term" value="C:nucleus"/>
    <property type="evidence" value="ECO:0007669"/>
    <property type="project" value="UniProtKB-ARBA"/>
</dbReference>
<dbReference type="InterPro" id="IPR016157">
    <property type="entry name" value="Cullin_CS"/>
</dbReference>
<evidence type="ECO:0000256" key="9">
    <source>
        <dbReference type="SAM" id="MobiDB-lite"/>
    </source>
</evidence>
<evidence type="ECO:0000256" key="2">
    <source>
        <dbReference type="ARBA" id="ARBA00006019"/>
    </source>
</evidence>
<dbReference type="InterPro" id="IPR045093">
    <property type="entry name" value="Cullin"/>
</dbReference>
<dbReference type="Pfam" id="PF26557">
    <property type="entry name" value="Cullin_AB"/>
    <property type="match status" value="1"/>
</dbReference>
<dbReference type="InterPro" id="IPR059120">
    <property type="entry name" value="Cullin-like_AB"/>
</dbReference>
<dbReference type="FunFam" id="1.10.10.10:FF:000050">
    <property type="entry name" value="Cullin 4B"/>
    <property type="match status" value="1"/>
</dbReference>
<proteinExistence type="inferred from homology"/>
<dbReference type="FunFam" id="3.30.230.130:FF:000006">
    <property type="entry name" value="Cullin-4 like"/>
    <property type="match status" value="1"/>
</dbReference>
<dbReference type="AlphaFoldDB" id="A0A6N2KE19"/>
<dbReference type="PROSITE" id="PS50069">
    <property type="entry name" value="CULLIN_2"/>
    <property type="match status" value="1"/>
</dbReference>
<dbReference type="Gene3D" id="6.10.280.240">
    <property type="match status" value="1"/>
</dbReference>
<feature type="compositionally biased region" description="Low complexity" evidence="9">
    <location>
        <begin position="8"/>
        <end position="23"/>
    </location>
</feature>
<evidence type="ECO:0000256" key="1">
    <source>
        <dbReference type="ARBA" id="ARBA00004906"/>
    </source>
</evidence>
<keyword evidence="5" id="KW-0832">Ubl conjugation</keyword>
<evidence type="ECO:0000313" key="11">
    <source>
        <dbReference type="EMBL" id="VFU26697.1"/>
    </source>
</evidence>
<dbReference type="Pfam" id="PF10557">
    <property type="entry name" value="Cullin_Nedd8"/>
    <property type="match status" value="1"/>
</dbReference>
<evidence type="ECO:0000256" key="5">
    <source>
        <dbReference type="ARBA" id="ARBA00022843"/>
    </source>
</evidence>
<evidence type="ECO:0000256" key="3">
    <source>
        <dbReference type="ARBA" id="ARBA00022499"/>
    </source>
</evidence>
<dbReference type="GO" id="GO:0006511">
    <property type="term" value="P:ubiquitin-dependent protein catabolic process"/>
    <property type="evidence" value="ECO:0007669"/>
    <property type="project" value="InterPro"/>
</dbReference>
<dbReference type="InterPro" id="IPR036390">
    <property type="entry name" value="WH_DNA-bd_sf"/>
</dbReference>
<evidence type="ECO:0000256" key="6">
    <source>
        <dbReference type="ARBA" id="ARBA00069613"/>
    </source>
</evidence>
<dbReference type="PANTHER" id="PTHR11932">
    <property type="entry name" value="CULLIN"/>
    <property type="match status" value="1"/>
</dbReference>
<dbReference type="FunFam" id="1.20.1310.10:FF:000001">
    <property type="entry name" value="Cullin 3"/>
    <property type="match status" value="1"/>
</dbReference>
<organism evidence="11">
    <name type="scientific">Salix viminalis</name>
    <name type="common">Common osier</name>
    <name type="synonym">Basket willow</name>
    <dbReference type="NCBI Taxonomy" id="40686"/>
    <lineage>
        <taxon>Eukaryota</taxon>
        <taxon>Viridiplantae</taxon>
        <taxon>Streptophyta</taxon>
        <taxon>Embryophyta</taxon>
        <taxon>Tracheophyta</taxon>
        <taxon>Spermatophyta</taxon>
        <taxon>Magnoliopsida</taxon>
        <taxon>eudicotyledons</taxon>
        <taxon>Gunneridae</taxon>
        <taxon>Pentapetalae</taxon>
        <taxon>rosids</taxon>
        <taxon>fabids</taxon>
        <taxon>Malpighiales</taxon>
        <taxon>Salicaceae</taxon>
        <taxon>Saliceae</taxon>
        <taxon>Salix</taxon>
    </lineage>
</organism>
<dbReference type="PROSITE" id="PS01256">
    <property type="entry name" value="CULLIN_1"/>
    <property type="match status" value="1"/>
</dbReference>
<dbReference type="SUPFAM" id="SSF74788">
    <property type="entry name" value="Cullin repeat-like"/>
    <property type="match status" value="1"/>
</dbReference>
<dbReference type="Pfam" id="PF00888">
    <property type="entry name" value="Cullin"/>
    <property type="match status" value="2"/>
</dbReference>
<evidence type="ECO:0000256" key="8">
    <source>
        <dbReference type="RuleBase" id="RU003829"/>
    </source>
</evidence>
<keyword evidence="4" id="KW-0833">Ubl conjugation pathway</keyword>
<dbReference type="Gene3D" id="1.20.1310.10">
    <property type="entry name" value="Cullin Repeats"/>
    <property type="match status" value="3"/>
</dbReference>
<dbReference type="GO" id="GO:0031625">
    <property type="term" value="F:ubiquitin protein ligase binding"/>
    <property type="evidence" value="ECO:0007669"/>
    <property type="project" value="InterPro"/>
</dbReference>
<dbReference type="EMBL" id="CAADRP010000335">
    <property type="protein sequence ID" value="VFU26697.1"/>
    <property type="molecule type" value="Genomic_DNA"/>
</dbReference>
<dbReference type="SUPFAM" id="SSF46785">
    <property type="entry name" value="Winged helix' DNA-binding domain"/>
    <property type="match status" value="1"/>
</dbReference>
<comment type="pathway">
    <text evidence="1">Protein modification; protein ubiquitination.</text>
</comment>
<dbReference type="GO" id="GO:0031461">
    <property type="term" value="C:cullin-RING ubiquitin ligase complex"/>
    <property type="evidence" value="ECO:0007669"/>
    <property type="project" value="InterPro"/>
</dbReference>
<feature type="domain" description="Cullin family profile" evidence="10">
    <location>
        <begin position="433"/>
        <end position="624"/>
    </location>
</feature>
<dbReference type="InterPro" id="IPR016159">
    <property type="entry name" value="Cullin_repeat-like_dom_sf"/>
</dbReference>
<sequence>MSLPTKRSATATASTAGTSTSSTYPPMKKAKCQAASAFSPLDYSKNGLHHSDEVVFDPSSISLDDDPKLVDYRPPPAAANLSRKKATLPQPAKKLVIKLVKAKPTLPTNFEEDTWAKLQSAIKAIFLKQPDSCDLEKLYQAVNDLCLHKMGGNLYLRIEKECEAHISAALQSLVGQSPDLEVFLKLVATCWKDFCDQMLMIRGIALYLDRTYVKQTPNVRSLWDMGLQLFRKHLSLSPEVEHKTVTGILRMIERERLGESADRSLLDHLLKMFTSLGIYAESFESPFLECTSEFYASEGMKYMQQSDVPDYLKHVESRLNEEQDRCNIYIDASTKKPLIATAEKQLLERHISAILDKGFMMLMDGHRIKDLQTMYSLFLRVNSLESLRQALSMYIRRTGQGMVMDEEKDKDMVSSLLEFKASLDSVWEESFSKNEGFCITFLDDKLRAGNKGTSEEELEGTLDKVLVLFRFIQGKDVFEAFYKKDLAKRLLLGKSASIDAEKSMISKLKTEWIEMSVHVLTTGYWPTYPPMDVRLPHELNVYQDIFKEFYLSKYSGRRLMWQNSLGHCVLKAEFPKGRKELAVSLFQTIVLMLFNDAQKLSLQDIKDSTGIEDKELRRTLQSLACGKVRVLHKLPKGRDVEDDDSFLFNEGFTAPLYRIKVNAIQMKETVEENTSTTERVFQHRQYQVDAAIVRIMKTRKVLSHTLLITELFQQLKFPIKPADLKKRIESLIDRDYLERDKNNSQIYNYLA</sequence>
<dbReference type="SUPFAM" id="SSF75632">
    <property type="entry name" value="Cullin homology domain"/>
    <property type="match status" value="1"/>
</dbReference>
<evidence type="ECO:0000256" key="4">
    <source>
        <dbReference type="ARBA" id="ARBA00022786"/>
    </source>
</evidence>
<evidence type="ECO:0000259" key="10">
    <source>
        <dbReference type="PROSITE" id="PS50069"/>
    </source>
</evidence>
<name>A0A6N2KE19_SALVM</name>
<reference evidence="11" key="1">
    <citation type="submission" date="2019-03" db="EMBL/GenBank/DDBJ databases">
        <authorList>
            <person name="Mank J."/>
            <person name="Almeida P."/>
        </authorList>
    </citation>
    <scope>NUCLEOTIDE SEQUENCE</scope>
    <source>
        <strain evidence="11">78183</strain>
    </source>
</reference>
<evidence type="ECO:0000256" key="7">
    <source>
        <dbReference type="PROSITE-ProRule" id="PRU00330"/>
    </source>
</evidence>
<dbReference type="Gene3D" id="3.30.230.130">
    <property type="entry name" value="Cullin, Chain C, Domain 2"/>
    <property type="match status" value="1"/>
</dbReference>